<evidence type="ECO:0000256" key="1">
    <source>
        <dbReference type="SAM" id="MobiDB-lite"/>
    </source>
</evidence>
<feature type="compositionally biased region" description="Polar residues" evidence="1">
    <location>
        <begin position="100"/>
        <end position="115"/>
    </location>
</feature>
<proteinExistence type="predicted"/>
<dbReference type="Proteomes" id="UP000186919">
    <property type="component" value="Unassembled WGS sequence"/>
</dbReference>
<feature type="transmembrane region" description="Helical" evidence="2">
    <location>
        <begin position="27"/>
        <end position="47"/>
    </location>
</feature>
<feature type="region of interest" description="Disordered" evidence="1">
    <location>
        <begin position="54"/>
        <end position="154"/>
    </location>
</feature>
<evidence type="ECO:0008006" key="5">
    <source>
        <dbReference type="Google" id="ProtNLM"/>
    </source>
</evidence>
<feature type="compositionally biased region" description="Basic and acidic residues" evidence="1">
    <location>
        <begin position="84"/>
        <end position="95"/>
    </location>
</feature>
<feature type="compositionally biased region" description="Acidic residues" evidence="1">
    <location>
        <begin position="56"/>
        <end position="72"/>
    </location>
</feature>
<reference evidence="3 4" key="1">
    <citation type="submission" date="2016-01" db="EMBL/GenBank/DDBJ databases">
        <title>Mycobacterium immunogenum strain CD11_6 genome sequencing and assembly.</title>
        <authorList>
            <person name="Kaur G."/>
            <person name="Nair G.R."/>
            <person name="Mayilraj S."/>
        </authorList>
    </citation>
    <scope>NUCLEOTIDE SEQUENCE [LARGE SCALE GENOMIC DNA]</scope>
    <source>
        <strain evidence="3 4">CD11-6</strain>
    </source>
</reference>
<keyword evidence="2" id="KW-0812">Transmembrane</keyword>
<comment type="caution">
    <text evidence="3">The sequence shown here is derived from an EMBL/GenBank/DDBJ whole genome shotgun (WGS) entry which is preliminary data.</text>
</comment>
<evidence type="ECO:0000313" key="3">
    <source>
        <dbReference type="EMBL" id="OAT67259.1"/>
    </source>
</evidence>
<dbReference type="EMBL" id="LQYE01000030">
    <property type="protein sequence ID" value="OAT67259.1"/>
    <property type="molecule type" value="Genomic_DNA"/>
</dbReference>
<keyword evidence="2" id="KW-1133">Transmembrane helix</keyword>
<dbReference type="RefSeq" id="WP_064632488.1">
    <property type="nucleotide sequence ID" value="NZ_LQYE01000030.1"/>
</dbReference>
<organism evidence="3 4">
    <name type="scientific">Mycobacteroides immunogenum</name>
    <dbReference type="NCBI Taxonomy" id="83262"/>
    <lineage>
        <taxon>Bacteria</taxon>
        <taxon>Bacillati</taxon>
        <taxon>Actinomycetota</taxon>
        <taxon>Actinomycetes</taxon>
        <taxon>Mycobacteriales</taxon>
        <taxon>Mycobacteriaceae</taxon>
        <taxon>Mycobacteroides</taxon>
    </lineage>
</organism>
<sequence>MLIVALVLAAVGLAALVTAVVTSNEVLAFVCIAAAAVGVVLMIIDAIRDRHAGALESDEESDADEGESDEAEPEARGADGPVEGDAKDDATKDDAAQADPTETSVIPRVSEQSTPVAAAVSLKEAATAAHHPSAEETYEQFDVDDEDDDEPHRS</sequence>
<evidence type="ECO:0000313" key="4">
    <source>
        <dbReference type="Proteomes" id="UP000186919"/>
    </source>
</evidence>
<protein>
    <recommendedName>
        <fullName evidence="5">Transmembrane protein</fullName>
    </recommendedName>
</protein>
<evidence type="ECO:0000256" key="2">
    <source>
        <dbReference type="SAM" id="Phobius"/>
    </source>
</evidence>
<gene>
    <name evidence="3" type="ORF">AWB85_14005</name>
</gene>
<keyword evidence="2" id="KW-0472">Membrane</keyword>
<feature type="compositionally biased region" description="Acidic residues" evidence="1">
    <location>
        <begin position="136"/>
        <end position="154"/>
    </location>
</feature>
<name>A0A179V5S7_9MYCO</name>
<accession>A0A179V5S7</accession>
<dbReference type="AlphaFoldDB" id="A0A179V5S7"/>